<name>A0ABY7JVM4_9ACTN</name>
<keyword evidence="5 6" id="KW-0460">Magnesium</keyword>
<comment type="function">
    <text evidence="6">Toxic component of a toxin-antitoxin (TA) system. An RNase.</text>
</comment>
<dbReference type="Pfam" id="PF01850">
    <property type="entry name" value="PIN"/>
    <property type="match status" value="1"/>
</dbReference>
<evidence type="ECO:0000256" key="6">
    <source>
        <dbReference type="HAMAP-Rule" id="MF_00265"/>
    </source>
</evidence>
<evidence type="ECO:0000313" key="9">
    <source>
        <dbReference type="Proteomes" id="UP001164693"/>
    </source>
</evidence>
<dbReference type="PANTHER" id="PTHR35901">
    <property type="entry name" value="RIBONUCLEASE VAPC3"/>
    <property type="match status" value="1"/>
</dbReference>
<evidence type="ECO:0000313" key="8">
    <source>
        <dbReference type="EMBL" id="WAX55740.1"/>
    </source>
</evidence>
<keyword evidence="6" id="KW-0800">Toxin</keyword>
<dbReference type="SUPFAM" id="SSF88723">
    <property type="entry name" value="PIN domain-like"/>
    <property type="match status" value="1"/>
</dbReference>
<dbReference type="HAMAP" id="MF_00265">
    <property type="entry name" value="VapC_Nob1"/>
    <property type="match status" value="1"/>
</dbReference>
<gene>
    <name evidence="6" type="primary">vapC</name>
    <name evidence="8" type="ORF">M6B22_14485</name>
</gene>
<dbReference type="Proteomes" id="UP001164693">
    <property type="component" value="Chromosome"/>
</dbReference>
<dbReference type="EMBL" id="CP097463">
    <property type="protein sequence ID" value="WAX55740.1"/>
    <property type="molecule type" value="Genomic_DNA"/>
</dbReference>
<dbReference type="InterPro" id="IPR022907">
    <property type="entry name" value="VapC_family"/>
</dbReference>
<comment type="similarity">
    <text evidence="6">Belongs to the PINc/VapC protein family.</text>
</comment>
<keyword evidence="1 6" id="KW-1277">Toxin-antitoxin system</keyword>
<dbReference type="InterPro" id="IPR044153">
    <property type="entry name" value="PIN_Pae0151-like"/>
</dbReference>
<comment type="cofactor">
    <cofactor evidence="6">
        <name>Mg(2+)</name>
        <dbReference type="ChEBI" id="CHEBI:18420"/>
    </cofactor>
</comment>
<evidence type="ECO:0000256" key="5">
    <source>
        <dbReference type="ARBA" id="ARBA00022842"/>
    </source>
</evidence>
<dbReference type="RefSeq" id="WP_269442263.1">
    <property type="nucleotide sequence ID" value="NZ_CP097463.1"/>
</dbReference>
<dbReference type="InterPro" id="IPR002716">
    <property type="entry name" value="PIN_dom"/>
</dbReference>
<evidence type="ECO:0000256" key="2">
    <source>
        <dbReference type="ARBA" id="ARBA00022722"/>
    </source>
</evidence>
<feature type="binding site" evidence="6">
    <location>
        <position position="7"/>
    </location>
    <ligand>
        <name>Mg(2+)</name>
        <dbReference type="ChEBI" id="CHEBI:18420"/>
    </ligand>
</feature>
<evidence type="ECO:0000259" key="7">
    <source>
        <dbReference type="Pfam" id="PF01850"/>
    </source>
</evidence>
<accession>A0ABY7JVM4</accession>
<dbReference type="InterPro" id="IPR051619">
    <property type="entry name" value="TypeII_TA_RNase_PINc/VapC"/>
</dbReference>
<dbReference type="PANTHER" id="PTHR35901:SF1">
    <property type="entry name" value="EXONUCLEASE VAPC9"/>
    <property type="match status" value="1"/>
</dbReference>
<protein>
    <recommendedName>
        <fullName evidence="6">Ribonuclease VapC</fullName>
        <shortName evidence="6">RNase VapC</shortName>
        <ecNumber evidence="6">3.1.-.-</ecNumber>
    </recommendedName>
    <alternativeName>
        <fullName evidence="6">Toxin VapC</fullName>
    </alternativeName>
</protein>
<dbReference type="EC" id="3.1.-.-" evidence="6"/>
<dbReference type="Gene3D" id="3.40.50.1010">
    <property type="entry name" value="5'-nuclease"/>
    <property type="match status" value="1"/>
</dbReference>
<feature type="binding site" evidence="6">
    <location>
        <position position="98"/>
    </location>
    <ligand>
        <name>Mg(2+)</name>
        <dbReference type="ChEBI" id="CHEBI:18420"/>
    </ligand>
</feature>
<keyword evidence="4 6" id="KW-0378">Hydrolase</keyword>
<keyword evidence="9" id="KW-1185">Reference proteome</keyword>
<dbReference type="CDD" id="cd09873">
    <property type="entry name" value="PIN_Pae0151-like"/>
    <property type="match status" value="1"/>
</dbReference>
<reference evidence="8" key="1">
    <citation type="submission" date="2022-05" db="EMBL/GenBank/DDBJ databases">
        <title>Jatrophihabitans sp. SB3-54 whole genome sequence.</title>
        <authorList>
            <person name="Suh M.K."/>
            <person name="Eom M.K."/>
            <person name="Kim J.S."/>
            <person name="Kim H.S."/>
            <person name="Do H.E."/>
            <person name="Shin Y.K."/>
            <person name="Lee J.-S."/>
        </authorList>
    </citation>
    <scope>NUCLEOTIDE SEQUENCE</scope>
    <source>
        <strain evidence="8">SB3-54</strain>
    </source>
</reference>
<evidence type="ECO:0000256" key="3">
    <source>
        <dbReference type="ARBA" id="ARBA00022723"/>
    </source>
</evidence>
<keyword evidence="2 6" id="KW-0540">Nuclease</keyword>
<proteinExistence type="inferred from homology"/>
<evidence type="ECO:0000256" key="1">
    <source>
        <dbReference type="ARBA" id="ARBA00022649"/>
    </source>
</evidence>
<feature type="domain" description="PIN" evidence="7">
    <location>
        <begin position="5"/>
        <end position="122"/>
    </location>
</feature>
<organism evidence="8 9">
    <name type="scientific">Jatrophihabitans cynanchi</name>
    <dbReference type="NCBI Taxonomy" id="2944128"/>
    <lineage>
        <taxon>Bacteria</taxon>
        <taxon>Bacillati</taxon>
        <taxon>Actinomycetota</taxon>
        <taxon>Actinomycetes</taxon>
        <taxon>Jatrophihabitantales</taxon>
        <taxon>Jatrophihabitantaceae</taxon>
        <taxon>Jatrophihabitans</taxon>
    </lineage>
</organism>
<keyword evidence="3 6" id="KW-0479">Metal-binding</keyword>
<dbReference type="InterPro" id="IPR029060">
    <property type="entry name" value="PIN-like_dom_sf"/>
</dbReference>
<sequence>MSLAVLDASILTVFYASDDSRRSTVASRLAAGDAWFAPAHLDAEVASALRRLARTSRAVDRAAPRALAHLAAFPLRRMPIAPLLERVWQLRSNVTAYDAAYVALAEQLGCALVTCDAKLAAASGPRCAFELIT</sequence>
<evidence type="ECO:0000256" key="4">
    <source>
        <dbReference type="ARBA" id="ARBA00022801"/>
    </source>
</evidence>